<accession>A0A8H4V5U1</accession>
<comment type="caution">
    <text evidence="1">The sequence shown here is derived from an EMBL/GenBank/DDBJ whole genome shotgun (WGS) entry which is preliminary data.</text>
</comment>
<sequence length="329" mass="33917">MLPVVRYALEGRVLAGWQVGVGAAAQQELEDVAAVVSDRGTQRRVDAVLFGVGVYAGVEENGDGLHAVDAGGELQDARAFLVIGPVLEEHLQALGVVRGRPQHVLRARQVGVGPILEQGCDNVGSGRLDGVKQSRLALLVLVVGVGAIAQQHLGELPGRLLVDGADEQRVAVPGPLVGVAAIHEQQVDEADVVGGRRDGEGGLQLGARRHVGIGAVHEQRGGAREEVLFRRGDQRADAVSVRLVGVGAVQEQEAQALGVLAEDGFVEGVGVGAGVGRDAAIKQLQDELVVLGAGGRDEGVSRVDLVAVNVAAGPAPRHGKGLALEVDHL</sequence>
<dbReference type="Proteomes" id="UP000557566">
    <property type="component" value="Unassembled WGS sequence"/>
</dbReference>
<proteinExistence type="predicted"/>
<evidence type="ECO:0000313" key="1">
    <source>
        <dbReference type="EMBL" id="KAF4509057.1"/>
    </source>
</evidence>
<protein>
    <submittedName>
        <fullName evidence="1">Uncharacterized protein</fullName>
    </submittedName>
</protein>
<keyword evidence="2" id="KW-1185">Reference proteome</keyword>
<name>A0A8H4V5U1_9HYPO</name>
<reference evidence="1 2" key="1">
    <citation type="journal article" date="2020" name="Genome Biol. Evol.">
        <title>A new high-quality draft genome assembly of the Chinese cordyceps Ophiocordyceps sinensis.</title>
        <authorList>
            <person name="Shu R."/>
            <person name="Zhang J."/>
            <person name="Meng Q."/>
            <person name="Zhang H."/>
            <person name="Zhou G."/>
            <person name="Li M."/>
            <person name="Wu P."/>
            <person name="Zhao Y."/>
            <person name="Chen C."/>
            <person name="Qin Q."/>
        </authorList>
    </citation>
    <scope>NUCLEOTIDE SEQUENCE [LARGE SCALE GENOMIC DNA]</scope>
    <source>
        <strain evidence="1 2">IOZ07</strain>
    </source>
</reference>
<evidence type="ECO:0000313" key="2">
    <source>
        <dbReference type="Proteomes" id="UP000557566"/>
    </source>
</evidence>
<dbReference type="EMBL" id="JAAVMX010000005">
    <property type="protein sequence ID" value="KAF4509057.1"/>
    <property type="molecule type" value="Genomic_DNA"/>
</dbReference>
<gene>
    <name evidence="1" type="ORF">G6O67_005363</name>
</gene>
<dbReference type="AlphaFoldDB" id="A0A8H4V5U1"/>
<dbReference type="OrthoDB" id="10489892at2759"/>
<organism evidence="1 2">
    <name type="scientific">Ophiocordyceps sinensis</name>
    <dbReference type="NCBI Taxonomy" id="72228"/>
    <lineage>
        <taxon>Eukaryota</taxon>
        <taxon>Fungi</taxon>
        <taxon>Dikarya</taxon>
        <taxon>Ascomycota</taxon>
        <taxon>Pezizomycotina</taxon>
        <taxon>Sordariomycetes</taxon>
        <taxon>Hypocreomycetidae</taxon>
        <taxon>Hypocreales</taxon>
        <taxon>Ophiocordycipitaceae</taxon>
        <taxon>Ophiocordyceps</taxon>
    </lineage>
</organism>